<name>A0A8J6LXJ7_9ALTE</name>
<protein>
    <submittedName>
        <fullName evidence="2">D-aminoacylase</fullName>
    </submittedName>
</protein>
<dbReference type="SUPFAM" id="SSF51338">
    <property type="entry name" value="Composite domain of metallo-dependent hydrolases"/>
    <property type="match status" value="1"/>
</dbReference>
<evidence type="ECO:0000313" key="3">
    <source>
        <dbReference type="Proteomes" id="UP000601768"/>
    </source>
</evidence>
<reference evidence="2" key="2">
    <citation type="submission" date="2020-08" db="EMBL/GenBank/DDBJ databases">
        <authorList>
            <person name="Lai Q."/>
        </authorList>
    </citation>
    <scope>NUCLEOTIDE SEQUENCE</scope>
    <source>
        <strain evidence="2">S27-2</strain>
    </source>
</reference>
<feature type="domain" description="Amidohydrolase 3" evidence="1">
    <location>
        <begin position="49"/>
        <end position="461"/>
    </location>
</feature>
<dbReference type="Gene3D" id="3.30.1490.130">
    <property type="entry name" value="D-aminoacylase. Domain 3"/>
    <property type="match status" value="1"/>
</dbReference>
<dbReference type="InterPro" id="IPR032466">
    <property type="entry name" value="Metal_Hydrolase"/>
</dbReference>
<dbReference type="RefSeq" id="WP_186506078.1">
    <property type="nucleotide sequence ID" value="NZ_JACNEP010000004.1"/>
</dbReference>
<dbReference type="PANTHER" id="PTHR11647">
    <property type="entry name" value="HYDRANTOINASE/DIHYDROPYRIMIDINASE FAMILY MEMBER"/>
    <property type="match status" value="1"/>
</dbReference>
<dbReference type="Proteomes" id="UP000601768">
    <property type="component" value="Unassembled WGS sequence"/>
</dbReference>
<reference evidence="2" key="1">
    <citation type="journal article" date="2018" name="Int. J. Syst. Evol. Microbiol.">
        <title>Neptunicella marina gen. nov., sp. nov., isolated from surface seawater.</title>
        <authorList>
            <person name="Liu X."/>
            <person name="Lai Q."/>
            <person name="Du Y."/>
            <person name="Zhang X."/>
            <person name="Liu Z."/>
            <person name="Sun F."/>
            <person name="Shao Z."/>
        </authorList>
    </citation>
    <scope>NUCLEOTIDE SEQUENCE</scope>
    <source>
        <strain evidence="2">S27-2</strain>
    </source>
</reference>
<gene>
    <name evidence="2" type="ORF">H8B19_06955</name>
</gene>
<keyword evidence="3" id="KW-1185">Reference proteome</keyword>
<dbReference type="InterPro" id="IPR050378">
    <property type="entry name" value="Metallo-dep_Hydrolases_sf"/>
</dbReference>
<dbReference type="CDD" id="cd01297">
    <property type="entry name" value="D-aminoacylase"/>
    <property type="match status" value="1"/>
</dbReference>
<evidence type="ECO:0000313" key="2">
    <source>
        <dbReference type="EMBL" id="MBC3765609.1"/>
    </source>
</evidence>
<proteinExistence type="predicted"/>
<dbReference type="SUPFAM" id="SSF51556">
    <property type="entry name" value="Metallo-dependent hydrolases"/>
    <property type="match status" value="1"/>
</dbReference>
<accession>A0A8J6LXJ7</accession>
<dbReference type="AlphaFoldDB" id="A0A8J6LXJ7"/>
<dbReference type="Gene3D" id="2.30.40.10">
    <property type="entry name" value="Urease, subunit C, domain 1"/>
    <property type="match status" value="1"/>
</dbReference>
<dbReference type="Pfam" id="PF07969">
    <property type="entry name" value="Amidohydro_3"/>
    <property type="match status" value="1"/>
</dbReference>
<dbReference type="InterPro" id="IPR023100">
    <property type="entry name" value="D-aminoacylase_insert_dom_sf"/>
</dbReference>
<sequence>MPQADWLIRNATIYDGNGGEPYIADIAIENGCISAIGEQLNIGALHQLDANGLALSPGFIDVHTHDDIEVLRHPAMLSKVSQGVTSVIVGNCGISASPVSGLNKLPDPMNLLGTLDEFAFKNINDYRQALERIVPAVNVATLVGHTALRAQVMDCLERTATDDEITQMRRLLKTALEQGAIGLSSGLAYASAINASSDEVEQLAQELVAADAVYTTHLRTEFEHILEALDEAFALGRKWQVPVIISHLKCAGKANWGRSEQVLNHIENAKQHQHIGCDCYPYSASSSTLDLKQVTDDFDILISWCEPHPEMAGKTLQTIAEIWQLSLLDAAKKLQPAGAIYHGMHEQDVKRFVSYAGSMIGSDGLPCDPNPHPRLWGSFARVLGHYVRDEKILSLQQAIYKMTALPATEFGFANRGQIKAGYQADLVLFDPNCIEDKATFLSPIQAADGINMVWVNGNLTYRHALAQQFALQPRAGQFLTRLFLTSGNKETL</sequence>
<dbReference type="InterPro" id="IPR011059">
    <property type="entry name" value="Metal-dep_hydrolase_composite"/>
</dbReference>
<evidence type="ECO:0000259" key="1">
    <source>
        <dbReference type="Pfam" id="PF07969"/>
    </source>
</evidence>
<dbReference type="Gene3D" id="3.20.20.140">
    <property type="entry name" value="Metal-dependent hydrolases"/>
    <property type="match status" value="1"/>
</dbReference>
<dbReference type="GO" id="GO:0016811">
    <property type="term" value="F:hydrolase activity, acting on carbon-nitrogen (but not peptide) bonds, in linear amides"/>
    <property type="evidence" value="ECO:0007669"/>
    <property type="project" value="InterPro"/>
</dbReference>
<dbReference type="PANTHER" id="PTHR11647:SF1">
    <property type="entry name" value="COLLAPSIN RESPONSE MEDIATOR PROTEIN"/>
    <property type="match status" value="1"/>
</dbReference>
<dbReference type="InterPro" id="IPR013108">
    <property type="entry name" value="Amidohydro_3"/>
</dbReference>
<dbReference type="EMBL" id="JACNEP010000004">
    <property type="protein sequence ID" value="MBC3765609.1"/>
    <property type="molecule type" value="Genomic_DNA"/>
</dbReference>
<organism evidence="2 3">
    <name type="scientific">Neptunicella marina</name>
    <dbReference type="NCBI Taxonomy" id="2125989"/>
    <lineage>
        <taxon>Bacteria</taxon>
        <taxon>Pseudomonadati</taxon>
        <taxon>Pseudomonadota</taxon>
        <taxon>Gammaproteobacteria</taxon>
        <taxon>Alteromonadales</taxon>
        <taxon>Alteromonadaceae</taxon>
        <taxon>Neptunicella</taxon>
    </lineage>
</organism>
<comment type="caution">
    <text evidence="2">The sequence shown here is derived from an EMBL/GenBank/DDBJ whole genome shotgun (WGS) entry which is preliminary data.</text>
</comment>